<dbReference type="Proteomes" id="UP001199916">
    <property type="component" value="Unassembled WGS sequence"/>
</dbReference>
<protein>
    <recommendedName>
        <fullName evidence="1">Aminoglycoside phosphotransferase domain-containing protein</fullName>
    </recommendedName>
</protein>
<dbReference type="EMBL" id="JAJNBZ010000001">
    <property type="protein sequence ID" value="MCE5168216.1"/>
    <property type="molecule type" value="Genomic_DNA"/>
</dbReference>
<accession>A0ABS8YCX9</accession>
<evidence type="ECO:0000259" key="1">
    <source>
        <dbReference type="Pfam" id="PF01636"/>
    </source>
</evidence>
<organism evidence="2 3">
    <name type="scientific">Paenibacillus profundus</name>
    <dbReference type="NCBI Taxonomy" id="1173085"/>
    <lineage>
        <taxon>Bacteria</taxon>
        <taxon>Bacillati</taxon>
        <taxon>Bacillota</taxon>
        <taxon>Bacilli</taxon>
        <taxon>Bacillales</taxon>
        <taxon>Paenibacillaceae</taxon>
        <taxon>Paenibacillus</taxon>
    </lineage>
</organism>
<evidence type="ECO:0000313" key="3">
    <source>
        <dbReference type="Proteomes" id="UP001199916"/>
    </source>
</evidence>
<name>A0ABS8YCX9_9BACL</name>
<sequence>MSQAKPSLTITDVHAVLERHWRQSAENVSAIEGGNFSSVFSFKIEHRDYVIRFSDAVDAFQTEHYVADILSSQDVLYPKTFGRGEEGPFKYCISERIKGSVVADLQAKQKIELLPDLVRVITDMNQIQLDSTTTGFGPLIPSGNGAYDAWESFLTAFYEENQTGTFWENWHELFRTSCLERDVFNEIYARLLTFR</sequence>
<feature type="domain" description="Aminoglycoside phosphotransferase" evidence="1">
    <location>
        <begin position="28"/>
        <end position="130"/>
    </location>
</feature>
<dbReference type="Gene3D" id="3.90.1200.10">
    <property type="match status" value="1"/>
</dbReference>
<comment type="caution">
    <text evidence="2">The sequence shown here is derived from an EMBL/GenBank/DDBJ whole genome shotgun (WGS) entry which is preliminary data.</text>
</comment>
<dbReference type="InterPro" id="IPR002575">
    <property type="entry name" value="Aminoglycoside_PTrfase"/>
</dbReference>
<dbReference type="Gene3D" id="3.30.200.150">
    <property type="match status" value="1"/>
</dbReference>
<reference evidence="2 3" key="1">
    <citation type="submission" date="2021-11" db="EMBL/GenBank/DDBJ databases">
        <title>Draft genome sequence of Paenibacillus profundus YoMME, a new Gram-positive bacteria with exoelectrogenic properties.</title>
        <authorList>
            <person name="Hubenova Y."/>
            <person name="Hubenova E."/>
            <person name="Manasiev Y."/>
            <person name="Peykov S."/>
            <person name="Mitov M."/>
        </authorList>
    </citation>
    <scope>NUCLEOTIDE SEQUENCE [LARGE SCALE GENOMIC DNA]</scope>
    <source>
        <strain evidence="2 3">YoMME</strain>
    </source>
</reference>
<evidence type="ECO:0000313" key="2">
    <source>
        <dbReference type="EMBL" id="MCE5168216.1"/>
    </source>
</evidence>
<dbReference type="SUPFAM" id="SSF56112">
    <property type="entry name" value="Protein kinase-like (PK-like)"/>
    <property type="match status" value="1"/>
</dbReference>
<dbReference type="InterPro" id="IPR011009">
    <property type="entry name" value="Kinase-like_dom_sf"/>
</dbReference>
<proteinExistence type="predicted"/>
<keyword evidence="3" id="KW-1185">Reference proteome</keyword>
<dbReference type="RefSeq" id="WP_233695524.1">
    <property type="nucleotide sequence ID" value="NZ_JAJNBZ010000001.1"/>
</dbReference>
<dbReference type="Pfam" id="PF01636">
    <property type="entry name" value="APH"/>
    <property type="match status" value="1"/>
</dbReference>
<gene>
    <name evidence="2" type="ORF">LQV63_02620</name>
</gene>